<dbReference type="GO" id="GO:0036297">
    <property type="term" value="P:interstrand cross-link repair"/>
    <property type="evidence" value="ECO:0007669"/>
    <property type="project" value="InterPro"/>
</dbReference>
<evidence type="ECO:0000256" key="3">
    <source>
        <dbReference type="ARBA" id="ARBA00022723"/>
    </source>
</evidence>
<evidence type="ECO:0000313" key="7">
    <source>
        <dbReference type="EMBL" id="PVY76832.1"/>
    </source>
</evidence>
<dbReference type="GO" id="GO:0046872">
    <property type="term" value="F:metal ion binding"/>
    <property type="evidence" value="ECO:0007669"/>
    <property type="project" value="UniProtKB-KW"/>
</dbReference>
<dbReference type="InterPro" id="IPR033315">
    <property type="entry name" value="Fan1-like"/>
</dbReference>
<evidence type="ECO:0000259" key="6">
    <source>
        <dbReference type="SMART" id="SM00990"/>
    </source>
</evidence>
<keyword evidence="2" id="KW-0540">Nuclease</keyword>
<keyword evidence="5" id="KW-0460">Magnesium</keyword>
<feature type="domain" description="VRR-NUC" evidence="6">
    <location>
        <begin position="446"/>
        <end position="560"/>
    </location>
</feature>
<dbReference type="PANTHER" id="PTHR15749:SF4">
    <property type="entry name" value="FANCONI-ASSOCIATED NUCLEASE 1"/>
    <property type="match status" value="1"/>
</dbReference>
<dbReference type="Pfam" id="PF08774">
    <property type="entry name" value="VRR_NUC"/>
    <property type="match status" value="1"/>
</dbReference>
<protein>
    <submittedName>
        <fullName evidence="7">VRR-NUC domain-containing protein</fullName>
    </submittedName>
</protein>
<sequence length="565" mass="65588">MTSQHRSSATRPATASLEDPLYYLRNFETVVGWVRSRHGDLLTGEETARLDNLMALSSPARALLVRLVMRRGDLFRRSRLHYDELGADVDTALGELARDQWIDDQPELTIDELFHLLTLPELREAFSRTIRSRALPRSQRKSDLLMHLRASLPESKPMADWWPDRHETIVRFLADDLFERLRLMFFGNLRQDWSDFVLVELGHQRYESVPLSTESRAFQTREAVDRYLLMQRCRDRLDEGESPATVWPDLPARDDDNAWLESRRSRLLLELGRLAHRAGDTALALNAWADSGHRDARVRRLRLLEREGQHQRAWDELTAAMDAPRSDSETRALERLWKRLAKRLNRAVPASDPSAGAPETTLTLPNPDGLPVEWVVQAHLQRENAPVFYVENTLLNGLFGLLCWPALYAPLPGAFFHPFHAGPADLYREDFVARRQSLFDDCLAALDRRDYRERIRTTWREKWGITCPLVVWSALPESLLELALSLIPPEHLRVVFDRLLRDLRHNRSGLPDLIRFDRQHRGYEMIEVKGPGDRLQDHQRHWLEFGLSHGLPMAVYHVRWAETDP</sequence>
<dbReference type="EMBL" id="QEKQ01000004">
    <property type="protein sequence ID" value="PVY76832.1"/>
    <property type="molecule type" value="Genomic_DNA"/>
</dbReference>
<gene>
    <name evidence="7" type="ORF">C8D92_10463</name>
</gene>
<organism evidence="7 8">
    <name type="scientific">Tamilnaduibacter salinus</name>
    <dbReference type="NCBI Taxonomy" id="1484056"/>
    <lineage>
        <taxon>Bacteria</taxon>
        <taxon>Pseudomonadati</taxon>
        <taxon>Pseudomonadota</taxon>
        <taxon>Gammaproteobacteria</taxon>
        <taxon>Pseudomonadales</taxon>
        <taxon>Marinobacteraceae</taxon>
        <taxon>Tamilnaduibacter</taxon>
    </lineage>
</organism>
<dbReference type="InterPro" id="IPR040603">
    <property type="entry name" value="FAN1_SAP_bact"/>
</dbReference>
<comment type="cofactor">
    <cofactor evidence="1">
        <name>Mg(2+)</name>
        <dbReference type="ChEBI" id="CHEBI:18420"/>
    </cofactor>
</comment>
<evidence type="ECO:0000313" key="8">
    <source>
        <dbReference type="Proteomes" id="UP000245887"/>
    </source>
</evidence>
<keyword evidence="3" id="KW-0479">Metal-binding</keyword>
<dbReference type="PANTHER" id="PTHR15749">
    <property type="entry name" value="FANCONI-ASSOCIATED NUCLEASE 1"/>
    <property type="match status" value="1"/>
</dbReference>
<dbReference type="Pfam" id="PF18081">
    <property type="entry name" value="FANC_SAP"/>
    <property type="match status" value="1"/>
</dbReference>
<evidence type="ECO:0000256" key="4">
    <source>
        <dbReference type="ARBA" id="ARBA00022801"/>
    </source>
</evidence>
<proteinExistence type="predicted"/>
<dbReference type="GO" id="GO:0004518">
    <property type="term" value="F:nuclease activity"/>
    <property type="evidence" value="ECO:0007669"/>
    <property type="project" value="UniProtKB-KW"/>
</dbReference>
<dbReference type="InterPro" id="IPR014883">
    <property type="entry name" value="VRR_NUC"/>
</dbReference>
<reference evidence="7 8" key="1">
    <citation type="submission" date="2018-04" db="EMBL/GenBank/DDBJ databases">
        <title>Genomic Encyclopedia of Type Strains, Phase IV (KMG-IV): sequencing the most valuable type-strain genomes for metagenomic binning, comparative biology and taxonomic classification.</title>
        <authorList>
            <person name="Goeker M."/>
        </authorList>
    </citation>
    <scope>NUCLEOTIDE SEQUENCE [LARGE SCALE GENOMIC DNA]</scope>
    <source>
        <strain evidence="7 8">DSM 28688</strain>
    </source>
</reference>
<dbReference type="GO" id="GO:0016788">
    <property type="term" value="F:hydrolase activity, acting on ester bonds"/>
    <property type="evidence" value="ECO:0007669"/>
    <property type="project" value="InterPro"/>
</dbReference>
<dbReference type="AlphaFoldDB" id="A0A2U1CX65"/>
<evidence type="ECO:0000256" key="2">
    <source>
        <dbReference type="ARBA" id="ARBA00022722"/>
    </source>
</evidence>
<dbReference type="Pfam" id="PF21315">
    <property type="entry name" value="FAN1_HTH"/>
    <property type="match status" value="1"/>
</dbReference>
<evidence type="ECO:0000256" key="5">
    <source>
        <dbReference type="ARBA" id="ARBA00022842"/>
    </source>
</evidence>
<evidence type="ECO:0000256" key="1">
    <source>
        <dbReference type="ARBA" id="ARBA00001946"/>
    </source>
</evidence>
<dbReference type="OrthoDB" id="9803913at2"/>
<dbReference type="InterPro" id="IPR049125">
    <property type="entry name" value="FAN1-like_WH"/>
</dbReference>
<dbReference type="RefSeq" id="WP_116918898.1">
    <property type="nucleotide sequence ID" value="NZ_QEKQ01000004.1"/>
</dbReference>
<keyword evidence="4" id="KW-0378">Hydrolase</keyword>
<dbReference type="Proteomes" id="UP000245887">
    <property type="component" value="Unassembled WGS sequence"/>
</dbReference>
<accession>A0A2U1CX65</accession>
<comment type="caution">
    <text evidence="7">The sequence shown here is derived from an EMBL/GenBank/DDBJ whole genome shotgun (WGS) entry which is preliminary data.</text>
</comment>
<dbReference type="SMART" id="SM00990">
    <property type="entry name" value="VRR_NUC"/>
    <property type="match status" value="1"/>
</dbReference>
<name>A0A2U1CX65_9GAMM</name>